<keyword evidence="2" id="KW-1185">Reference proteome</keyword>
<protein>
    <recommendedName>
        <fullName evidence="3">Flagellar basal body rod FlgEFG protein</fullName>
    </recommendedName>
</protein>
<comment type="caution">
    <text evidence="1">The sequence shown here is derived from an EMBL/GenBank/DDBJ whole genome shotgun (WGS) entry which is preliminary data.</text>
</comment>
<dbReference type="EMBL" id="SMFU01000007">
    <property type="protein sequence ID" value="TCK09368.1"/>
    <property type="molecule type" value="Genomic_DNA"/>
</dbReference>
<dbReference type="Proteomes" id="UP000294546">
    <property type="component" value="Unassembled WGS sequence"/>
</dbReference>
<gene>
    <name evidence="1" type="ORF">CLV83_1474</name>
</gene>
<accession>A0A4R1GM15</accession>
<evidence type="ECO:0008006" key="3">
    <source>
        <dbReference type="Google" id="ProtNLM"/>
    </source>
</evidence>
<reference evidence="1 2" key="1">
    <citation type="submission" date="2019-03" db="EMBL/GenBank/DDBJ databases">
        <title>Genomic Encyclopedia of Archaeal and Bacterial Type Strains, Phase II (KMG-II): from individual species to whole genera.</title>
        <authorList>
            <person name="Goeker M."/>
        </authorList>
    </citation>
    <scope>NUCLEOTIDE SEQUENCE [LARGE SCALE GENOMIC DNA]</scope>
    <source>
        <strain evidence="1 2">DSM 27697</strain>
    </source>
</reference>
<name>A0A4R1GM15_9GAMM</name>
<evidence type="ECO:0000313" key="2">
    <source>
        <dbReference type="Proteomes" id="UP000294546"/>
    </source>
</evidence>
<evidence type="ECO:0000313" key="1">
    <source>
        <dbReference type="EMBL" id="TCK09368.1"/>
    </source>
</evidence>
<dbReference type="AlphaFoldDB" id="A0A4R1GM15"/>
<organism evidence="1 2">
    <name type="scientific">Marinobacterium mangrovicola</name>
    <dbReference type="NCBI Taxonomy" id="1476959"/>
    <lineage>
        <taxon>Bacteria</taxon>
        <taxon>Pseudomonadati</taxon>
        <taxon>Pseudomonadota</taxon>
        <taxon>Gammaproteobacteria</taxon>
        <taxon>Oceanospirillales</taxon>
        <taxon>Oceanospirillaceae</taxon>
        <taxon>Marinobacterium</taxon>
    </lineage>
</organism>
<dbReference type="RefSeq" id="WP_132289549.1">
    <property type="nucleotide sequence ID" value="NZ_SMFU01000007.1"/>
</dbReference>
<sequence>MNTISAFNSGVQAFQTANNQIEQNAQNIARQTTGLASSSVPSLEESLVSQSQAETYALAGVKVVQSADEVLGTLLDISV</sequence>
<proteinExistence type="predicted"/>